<evidence type="ECO:0000256" key="2">
    <source>
        <dbReference type="ARBA" id="ARBA00038210"/>
    </source>
</evidence>
<comment type="similarity">
    <text evidence="2">Belongs to the APC3/CDC27 family.</text>
</comment>
<name>B7PXT7_IXOSC</name>
<dbReference type="EMBL" id="ABJB010425589">
    <property type="status" value="NOT_ANNOTATED_CDS"/>
    <property type="molecule type" value="Genomic_DNA"/>
</dbReference>
<dbReference type="GO" id="GO:0051301">
    <property type="term" value="P:cell division"/>
    <property type="evidence" value="ECO:0007669"/>
    <property type="project" value="UniProtKB-KW"/>
</dbReference>
<dbReference type="Gene3D" id="1.25.40.10">
    <property type="entry name" value="Tetratricopeptide repeat domain"/>
    <property type="match status" value="1"/>
</dbReference>
<accession>B7PXT7</accession>
<protein>
    <recommendedName>
        <fullName evidence="3">Cell division cycle protein 27 homolog</fullName>
    </recommendedName>
</protein>
<dbReference type="AlphaFoldDB" id="B7PXT7"/>
<evidence type="ECO:0000256" key="1">
    <source>
        <dbReference type="ARBA" id="ARBA00022803"/>
    </source>
</evidence>
<dbReference type="VEuPathDB" id="VectorBase:ISCP_015276"/>
<dbReference type="SUPFAM" id="SSF48452">
    <property type="entry name" value="TPR-like"/>
    <property type="match status" value="1"/>
</dbReference>
<dbReference type="EnsemblMetazoa" id="ISCW009094-RA">
    <property type="protein sequence ID" value="ISCW009094-PA"/>
    <property type="gene ID" value="ISCW009094"/>
</dbReference>
<gene>
    <name evidence="5" type="ORF">IscW_ISCW009094</name>
</gene>
<dbReference type="OrthoDB" id="329563at2759"/>
<dbReference type="InterPro" id="IPR011990">
    <property type="entry name" value="TPR-like_helical_dom_sf"/>
</dbReference>
<proteinExistence type="inferred from homology"/>
<organism>
    <name type="scientific">Ixodes scapularis</name>
    <name type="common">Black-legged tick</name>
    <name type="synonym">Deer tick</name>
    <dbReference type="NCBI Taxonomy" id="6945"/>
    <lineage>
        <taxon>Eukaryota</taxon>
        <taxon>Metazoa</taxon>
        <taxon>Ecdysozoa</taxon>
        <taxon>Arthropoda</taxon>
        <taxon>Chelicerata</taxon>
        <taxon>Arachnida</taxon>
        <taxon>Acari</taxon>
        <taxon>Parasitiformes</taxon>
        <taxon>Ixodida</taxon>
        <taxon>Ixodoidea</taxon>
        <taxon>Ixodidae</taxon>
        <taxon>Ixodinae</taxon>
        <taxon>Ixodes</taxon>
    </lineage>
</organism>
<dbReference type="VEuPathDB" id="VectorBase:ISCW009094"/>
<dbReference type="HOGENOM" id="CLU_1888047_0_0_1"/>
<dbReference type="PANTHER" id="PTHR12558">
    <property type="entry name" value="CELL DIVISION CYCLE 16,23,27"/>
    <property type="match status" value="1"/>
</dbReference>
<keyword evidence="7" id="KW-1185">Reference proteome</keyword>
<dbReference type="PaxDb" id="6945-B7PXT7"/>
<evidence type="ECO:0000313" key="5">
    <source>
        <dbReference type="EMBL" id="EEC11409.1"/>
    </source>
</evidence>
<keyword evidence="1" id="KW-0802">TPR repeat</keyword>
<reference evidence="6" key="2">
    <citation type="submission" date="2020-05" db="UniProtKB">
        <authorList>
            <consortium name="EnsemblMetazoa"/>
        </authorList>
    </citation>
    <scope>IDENTIFICATION</scope>
    <source>
        <strain evidence="6">wikel</strain>
    </source>
</reference>
<evidence type="ECO:0000256" key="3">
    <source>
        <dbReference type="ARBA" id="ARBA00039307"/>
    </source>
</evidence>
<dbReference type="EMBL" id="DS815906">
    <property type="protein sequence ID" value="EEC11409.1"/>
    <property type="molecule type" value="Genomic_DNA"/>
</dbReference>
<evidence type="ECO:0000313" key="7">
    <source>
        <dbReference type="Proteomes" id="UP000001555"/>
    </source>
</evidence>
<dbReference type="STRING" id="6945.B7PXT7"/>
<feature type="region of interest" description="Disordered" evidence="4">
    <location>
        <begin position="51"/>
        <end position="135"/>
    </location>
</feature>
<dbReference type="InParanoid" id="B7PXT7"/>
<dbReference type="EMBL" id="ABJB010175137">
    <property type="status" value="NOT_ANNOTATED_CDS"/>
    <property type="molecule type" value="Genomic_DNA"/>
</dbReference>
<evidence type="ECO:0000313" key="6">
    <source>
        <dbReference type="EnsemblMetazoa" id="ISCW009094-PA"/>
    </source>
</evidence>
<keyword evidence="5" id="KW-0131">Cell cycle</keyword>
<dbReference type="Proteomes" id="UP000001555">
    <property type="component" value="Unassembled WGS sequence"/>
</dbReference>
<dbReference type="PANTHER" id="PTHR12558:SF13">
    <property type="entry name" value="CELL DIVISION CYCLE PROTEIN 27 HOMOLOG"/>
    <property type="match status" value="1"/>
</dbReference>
<evidence type="ECO:0000256" key="4">
    <source>
        <dbReference type="SAM" id="MobiDB-lite"/>
    </source>
</evidence>
<sequence>MIYYKQQQYLLAEMHFKRALNINPQSSVLLCHIAVVQHALKKTEMSLTTLNSAMTMEPRNPLCKSRSLIDKRGSPEDEDNDASLLSPSAATPHNLPADDSGSVGSGAVDPDSSHGSSVADFNDMHLQSMESDEGF</sequence>
<reference evidence="5 7" key="1">
    <citation type="submission" date="2008-03" db="EMBL/GenBank/DDBJ databases">
        <title>Annotation of Ixodes scapularis.</title>
        <authorList>
            <consortium name="Ixodes scapularis Genome Project Consortium"/>
            <person name="Caler E."/>
            <person name="Hannick L.I."/>
            <person name="Bidwell S."/>
            <person name="Joardar V."/>
            <person name="Thiagarajan M."/>
            <person name="Amedeo P."/>
            <person name="Galinsky K.J."/>
            <person name="Schobel S."/>
            <person name="Inman J."/>
            <person name="Hostetler J."/>
            <person name="Miller J."/>
            <person name="Hammond M."/>
            <person name="Megy K."/>
            <person name="Lawson D."/>
            <person name="Kodira C."/>
            <person name="Sutton G."/>
            <person name="Meyer J."/>
            <person name="Hill C.A."/>
            <person name="Birren B."/>
            <person name="Nene V."/>
            <person name="Collins F."/>
            <person name="Alarcon-Chaidez F."/>
            <person name="Wikel S."/>
            <person name="Strausberg R."/>
        </authorList>
    </citation>
    <scope>NUCLEOTIDE SEQUENCE [LARGE SCALE GENOMIC DNA]</scope>
    <source>
        <strain evidence="7">Wikel</strain>
        <strain evidence="5">Wikel colony</strain>
    </source>
</reference>
<dbReference type="VEuPathDB" id="VectorBase:ISCI009094"/>
<keyword evidence="5" id="KW-0132">Cell division</keyword>